<dbReference type="Gene3D" id="4.10.1000.10">
    <property type="entry name" value="Zinc finger, CCCH-type"/>
    <property type="match status" value="1"/>
</dbReference>
<dbReference type="GO" id="GO:0045892">
    <property type="term" value="P:negative regulation of DNA-templated transcription"/>
    <property type="evidence" value="ECO:0007669"/>
    <property type="project" value="InterPro"/>
</dbReference>
<dbReference type="GO" id="GO:0005634">
    <property type="term" value="C:nucleus"/>
    <property type="evidence" value="ECO:0007669"/>
    <property type="project" value="TreeGrafter"/>
</dbReference>
<dbReference type="PANTHER" id="PTHR13119:SF12">
    <property type="entry name" value="PROTEIN SUPPRESSOR OF SABLE"/>
    <property type="match status" value="1"/>
</dbReference>
<sequence length="584" mass="69601">MVLEEEKSLNVECENIDVKKTNVDMEEGELTDEEETPYERLLKEVKDLKKKDFNIWNDIAKNYTTPYRNNYNKYLENDIPEIDPYGEEVQDNFESNNLALNDLTTDEIDLIFQRRAKLMENPYSQVEHFKRPRMCKYFRDGFCRDGEKCFFSHLLEDSNRKTRLCKFYEYTSCNQSSTCNYWHGEFPCYQFHILKNCLKDKFCKYSHEPLSPYAKEVLEEYEKERYGCKDINKKDKSIEIDAVNLDNPQIDIDFRVWIPKLEFSVDQIMEITKDERNKSNDFNNSDEKLTEIDDSFNIKNIFNSMKVESYLMGKKNSLNWVSAIKHDLTFKKNNQKNSTWARFSNERPKNAKRSFNDSFLRKNLKKPKNIPLDSKSSCDENKNSKSYDRKKGISVICESNGTKNCTMKMTKDETSLSSDFFNLIPDYRRRDIESILNDTRISWDERRNRVNNYLKTYIPYDTMKTYSKLLSNQLERDMQKKFEETKTLMSKIFGESSNLARFKENLFPSFRFDLLEKDISNFPGKKYIRNEVYTGPYDKSIIQRIDSNFPDRSGAFSFGRRMSKLPIGRFNRINYPYKYCIPIC</sequence>
<feature type="domain" description="C3H1-type" evidence="7">
    <location>
        <begin position="159"/>
        <end position="186"/>
    </location>
</feature>
<keyword evidence="8" id="KW-1185">Reference proteome</keyword>
<dbReference type="InterPro" id="IPR036855">
    <property type="entry name" value="Znf_CCCH_sf"/>
</dbReference>
<dbReference type="PROSITE" id="PS50103">
    <property type="entry name" value="ZF_C3H1"/>
    <property type="match status" value="3"/>
</dbReference>
<dbReference type="InterPro" id="IPR000571">
    <property type="entry name" value="Znf_CCCH"/>
</dbReference>
<feature type="region of interest" description="Disordered" evidence="6">
    <location>
        <begin position="366"/>
        <end position="386"/>
    </location>
</feature>
<keyword evidence="2" id="KW-0677">Repeat</keyword>
<feature type="domain" description="C3H1-type" evidence="7">
    <location>
        <begin position="129"/>
        <end position="156"/>
    </location>
</feature>
<protein>
    <submittedName>
        <fullName evidence="9">SXP/RAL-2 family protein Ani s 5-like cation-binding domain-containing protein</fullName>
    </submittedName>
</protein>
<feature type="zinc finger region" description="C3H1-type" evidence="5">
    <location>
        <begin position="159"/>
        <end position="186"/>
    </location>
</feature>
<keyword evidence="1 5" id="KW-0479">Metal-binding</keyword>
<reference evidence="9" key="1">
    <citation type="submission" date="2024-02" db="UniProtKB">
        <authorList>
            <consortium name="WormBaseParasite"/>
        </authorList>
    </citation>
    <scope>IDENTIFICATION</scope>
</reference>
<evidence type="ECO:0000256" key="6">
    <source>
        <dbReference type="SAM" id="MobiDB-lite"/>
    </source>
</evidence>
<evidence type="ECO:0000256" key="1">
    <source>
        <dbReference type="ARBA" id="ARBA00022723"/>
    </source>
</evidence>
<evidence type="ECO:0000256" key="2">
    <source>
        <dbReference type="ARBA" id="ARBA00022737"/>
    </source>
</evidence>
<proteinExistence type="predicted"/>
<evidence type="ECO:0000259" key="7">
    <source>
        <dbReference type="PROSITE" id="PS50103"/>
    </source>
</evidence>
<evidence type="ECO:0000313" key="9">
    <source>
        <dbReference type="WBParaSite" id="TCONS_00006871.p1"/>
    </source>
</evidence>
<name>A0AAF5D6C3_STRER</name>
<dbReference type="WBParaSite" id="TCONS_00006871.p1">
    <property type="protein sequence ID" value="TCONS_00006871.p1"/>
    <property type="gene ID" value="XLOC_004974"/>
</dbReference>
<keyword evidence="4 5" id="KW-0862">Zinc</keyword>
<dbReference type="GO" id="GO:0003723">
    <property type="term" value="F:RNA binding"/>
    <property type="evidence" value="ECO:0007669"/>
    <property type="project" value="InterPro"/>
</dbReference>
<dbReference type="Proteomes" id="UP000035681">
    <property type="component" value="Unplaced"/>
</dbReference>
<evidence type="ECO:0000256" key="3">
    <source>
        <dbReference type="ARBA" id="ARBA00022771"/>
    </source>
</evidence>
<dbReference type="PANTHER" id="PTHR13119">
    <property type="entry name" value="ZINC FINGER CCCH DOMAIN-CONTAINING PROTEI"/>
    <property type="match status" value="1"/>
</dbReference>
<evidence type="ECO:0000256" key="4">
    <source>
        <dbReference type="ARBA" id="ARBA00022833"/>
    </source>
</evidence>
<dbReference type="SUPFAM" id="SSF90229">
    <property type="entry name" value="CCCH zinc finger"/>
    <property type="match status" value="2"/>
</dbReference>
<organism evidence="8 9">
    <name type="scientific">Strongyloides stercoralis</name>
    <name type="common">Threadworm</name>
    <dbReference type="NCBI Taxonomy" id="6248"/>
    <lineage>
        <taxon>Eukaryota</taxon>
        <taxon>Metazoa</taxon>
        <taxon>Ecdysozoa</taxon>
        <taxon>Nematoda</taxon>
        <taxon>Chromadorea</taxon>
        <taxon>Rhabditida</taxon>
        <taxon>Tylenchina</taxon>
        <taxon>Panagrolaimomorpha</taxon>
        <taxon>Strongyloidoidea</taxon>
        <taxon>Strongyloididae</taxon>
        <taxon>Strongyloides</taxon>
    </lineage>
</organism>
<accession>A0AAF5D6C3</accession>
<dbReference type="InterPro" id="IPR045124">
    <property type="entry name" value="Su(sable)-like"/>
</dbReference>
<feature type="zinc finger region" description="C3H1-type" evidence="5">
    <location>
        <begin position="129"/>
        <end position="156"/>
    </location>
</feature>
<feature type="zinc finger region" description="C3H1-type" evidence="5">
    <location>
        <begin position="187"/>
        <end position="210"/>
    </location>
</feature>
<keyword evidence="3 5" id="KW-0863">Zinc-finger</keyword>
<feature type="compositionally biased region" description="Basic and acidic residues" evidence="6">
    <location>
        <begin position="376"/>
        <end position="386"/>
    </location>
</feature>
<dbReference type="SMART" id="SM00356">
    <property type="entry name" value="ZnF_C3H1"/>
    <property type="match status" value="3"/>
</dbReference>
<feature type="region of interest" description="Disordered" evidence="6">
    <location>
        <begin position="339"/>
        <end position="358"/>
    </location>
</feature>
<feature type="domain" description="C3H1-type" evidence="7">
    <location>
        <begin position="187"/>
        <end position="210"/>
    </location>
</feature>
<dbReference type="AlphaFoldDB" id="A0AAF5D6C3"/>
<evidence type="ECO:0000256" key="5">
    <source>
        <dbReference type="PROSITE-ProRule" id="PRU00723"/>
    </source>
</evidence>
<dbReference type="GO" id="GO:0008270">
    <property type="term" value="F:zinc ion binding"/>
    <property type="evidence" value="ECO:0007669"/>
    <property type="project" value="UniProtKB-KW"/>
</dbReference>
<evidence type="ECO:0000313" key="8">
    <source>
        <dbReference type="Proteomes" id="UP000035681"/>
    </source>
</evidence>